<dbReference type="PANTHER" id="PTHR23409:SF21">
    <property type="entry name" value="CAPSID PROTEIN"/>
    <property type="match status" value="1"/>
</dbReference>
<gene>
    <name evidence="1" type="primary">Siglec15</name>
</gene>
<dbReference type="PANTHER" id="PTHR23409">
    <property type="entry name" value="RIBONUCLEOSIDE-DIPHOSPHATE REDUCTASE SMALL CHAIN"/>
    <property type="match status" value="1"/>
</dbReference>
<dbReference type="InterPro" id="IPR000358">
    <property type="entry name" value="RNR_small_fam"/>
</dbReference>
<dbReference type="GO" id="GO:0009263">
    <property type="term" value="P:deoxyribonucleotide biosynthetic process"/>
    <property type="evidence" value="ECO:0007669"/>
    <property type="project" value="InterPro"/>
</dbReference>
<reference evidence="1" key="1">
    <citation type="submission" date="2020-04" db="EMBL/GenBank/DDBJ databases">
        <authorList>
            <person name="Neveu A P."/>
        </authorList>
    </citation>
    <scope>NUCLEOTIDE SEQUENCE</scope>
    <source>
        <tissue evidence="1">Whole embryo</tissue>
    </source>
</reference>
<accession>A0A6F9DSS6</accession>
<proteinExistence type="evidence at transcript level"/>
<protein>
    <submittedName>
        <fullName evidence="1">Uncharacterized protein F54H12.2-like</fullName>
    </submittedName>
</protein>
<dbReference type="GO" id="GO:0004748">
    <property type="term" value="F:ribonucleoside-diphosphate reductase activity, thioredoxin disulfide as acceptor"/>
    <property type="evidence" value="ECO:0007669"/>
    <property type="project" value="TreeGrafter"/>
</dbReference>
<organism evidence="1">
    <name type="scientific">Phallusia mammillata</name>
    <dbReference type="NCBI Taxonomy" id="59560"/>
    <lineage>
        <taxon>Eukaryota</taxon>
        <taxon>Metazoa</taxon>
        <taxon>Chordata</taxon>
        <taxon>Tunicata</taxon>
        <taxon>Ascidiacea</taxon>
        <taxon>Phlebobranchia</taxon>
        <taxon>Ascidiidae</taxon>
        <taxon>Phallusia</taxon>
    </lineage>
</organism>
<dbReference type="GO" id="GO:0005829">
    <property type="term" value="C:cytosol"/>
    <property type="evidence" value="ECO:0007669"/>
    <property type="project" value="TreeGrafter"/>
</dbReference>
<dbReference type="AlphaFoldDB" id="A0A6F9DSS6"/>
<dbReference type="EMBL" id="LR790208">
    <property type="protein sequence ID" value="CAB3266070.1"/>
    <property type="molecule type" value="mRNA"/>
</dbReference>
<evidence type="ECO:0000313" key="1">
    <source>
        <dbReference type="EMBL" id="CAB3266070.1"/>
    </source>
</evidence>
<sequence length="435" mass="48650">MGSFINPRSQHCLKSELDLFGVKPTQVSVEHSQWVEYLPLSTLTDSGPVEFLISGTGEDYIDLANTMLLCTARITNADGSELANDAAVAPVNYWLHSLWGQVDLSLNNKTVTPSSNTYPYRAYLETLLSFGEEAKRSQLTSSLWAKDAAGQHDTIANANGGFRLRKQLSAGSRAVEMIGKLHLDMMFQNRYLLNGVDVKVRLSRSKDAFSLMAAQDAEFRINIRDVRLYARKVHPSAPVLMGHIKALQRGTAKYPITRGEIKVFSVPRGDLSTNQEGLIRGQIPKRIVIGFVDNDAYNGAYHKNPFNFKHLNVNFLALYQDGRMIPGKALQPDYANRRYIRSFLTMFSGTGTFFENSGNGIDVADYSRGFTLYCFDLTPDQSDLASFDLVRHGNVRLTANFSAPLDSSVNIVVYSEYENIIEIDRHRNVIFDFAA</sequence>
<name>A0A6F9DSS6_9ASCI</name>